<reference evidence="2" key="1">
    <citation type="submission" date="2019-08" db="EMBL/GenBank/DDBJ databases">
        <authorList>
            <person name="Kucharzyk K."/>
            <person name="Murdoch R.W."/>
            <person name="Higgins S."/>
            <person name="Loffler F."/>
        </authorList>
    </citation>
    <scope>NUCLEOTIDE SEQUENCE</scope>
</reference>
<keyword evidence="1" id="KW-0812">Transmembrane</keyword>
<comment type="caution">
    <text evidence="2">The sequence shown here is derived from an EMBL/GenBank/DDBJ whole genome shotgun (WGS) entry which is preliminary data.</text>
</comment>
<organism evidence="2">
    <name type="scientific">bioreactor metagenome</name>
    <dbReference type="NCBI Taxonomy" id="1076179"/>
    <lineage>
        <taxon>unclassified sequences</taxon>
        <taxon>metagenomes</taxon>
        <taxon>ecological metagenomes</taxon>
    </lineage>
</organism>
<protein>
    <submittedName>
        <fullName evidence="2">Uncharacterized protein</fullName>
    </submittedName>
</protein>
<proteinExistence type="predicted"/>
<keyword evidence="1" id="KW-1133">Transmembrane helix</keyword>
<dbReference type="EMBL" id="VSSQ01008615">
    <property type="protein sequence ID" value="MPM39366.1"/>
    <property type="molecule type" value="Genomic_DNA"/>
</dbReference>
<name>A0A644ZET2_9ZZZZ</name>
<evidence type="ECO:0000256" key="1">
    <source>
        <dbReference type="SAM" id="Phobius"/>
    </source>
</evidence>
<feature type="transmembrane region" description="Helical" evidence="1">
    <location>
        <begin position="12"/>
        <end position="34"/>
    </location>
</feature>
<accession>A0A644ZET2</accession>
<evidence type="ECO:0000313" key="2">
    <source>
        <dbReference type="EMBL" id="MPM39366.1"/>
    </source>
</evidence>
<gene>
    <name evidence="2" type="ORF">SDC9_85999</name>
</gene>
<dbReference type="AlphaFoldDB" id="A0A644ZET2"/>
<keyword evidence="1" id="KW-0472">Membrane</keyword>
<sequence>MMKKFLSAIKGVISELVFAVASIMLGLMAVLVVWGM</sequence>